<dbReference type="PANTHER" id="PTHR43280:SF32">
    <property type="entry name" value="TRANSCRIPTIONAL REGULATORY PROTEIN"/>
    <property type="match status" value="1"/>
</dbReference>
<dbReference type="InterPro" id="IPR018060">
    <property type="entry name" value="HTH_AraC"/>
</dbReference>
<dbReference type="EMBL" id="JANHOH010000003">
    <property type="protein sequence ID" value="MCQ6959332.1"/>
    <property type="molecule type" value="Genomic_DNA"/>
</dbReference>
<dbReference type="InterPro" id="IPR009057">
    <property type="entry name" value="Homeodomain-like_sf"/>
</dbReference>
<reference evidence="5 6" key="1">
    <citation type="submission" date="2022-07" db="EMBL/GenBank/DDBJ databases">
        <title>Mucilaginibacter sp. JC4.</title>
        <authorList>
            <person name="Le V."/>
            <person name="Ko S.-R."/>
            <person name="Ahn C.-Y."/>
            <person name="Oh H.-M."/>
        </authorList>
    </citation>
    <scope>NUCLEOTIDE SEQUENCE [LARGE SCALE GENOMIC DNA]</scope>
    <source>
        <strain evidence="5 6">JC4</strain>
    </source>
</reference>
<evidence type="ECO:0000313" key="6">
    <source>
        <dbReference type="Proteomes" id="UP001204376"/>
    </source>
</evidence>
<dbReference type="SMART" id="SM00342">
    <property type="entry name" value="HTH_ARAC"/>
    <property type="match status" value="1"/>
</dbReference>
<dbReference type="PANTHER" id="PTHR43280">
    <property type="entry name" value="ARAC-FAMILY TRANSCRIPTIONAL REGULATOR"/>
    <property type="match status" value="1"/>
</dbReference>
<name>A0ABT1T481_9SPHI</name>
<keyword evidence="6" id="KW-1185">Reference proteome</keyword>
<dbReference type="InterPro" id="IPR020449">
    <property type="entry name" value="Tscrpt_reg_AraC-type_HTH"/>
</dbReference>
<organism evidence="5 6">
    <name type="scientific">Mucilaginibacter aquariorum</name>
    <dbReference type="NCBI Taxonomy" id="2967225"/>
    <lineage>
        <taxon>Bacteria</taxon>
        <taxon>Pseudomonadati</taxon>
        <taxon>Bacteroidota</taxon>
        <taxon>Sphingobacteriia</taxon>
        <taxon>Sphingobacteriales</taxon>
        <taxon>Sphingobacteriaceae</taxon>
        <taxon>Mucilaginibacter</taxon>
    </lineage>
</organism>
<feature type="domain" description="HTH araC/xylS-type" evidence="4">
    <location>
        <begin position="200"/>
        <end position="305"/>
    </location>
</feature>
<dbReference type="Gene3D" id="1.10.10.60">
    <property type="entry name" value="Homeodomain-like"/>
    <property type="match status" value="2"/>
</dbReference>
<dbReference type="Proteomes" id="UP001204376">
    <property type="component" value="Unassembled WGS sequence"/>
</dbReference>
<dbReference type="Pfam" id="PF12833">
    <property type="entry name" value="HTH_18"/>
    <property type="match status" value="1"/>
</dbReference>
<proteinExistence type="predicted"/>
<dbReference type="PROSITE" id="PS01124">
    <property type="entry name" value="HTH_ARAC_FAMILY_2"/>
    <property type="match status" value="1"/>
</dbReference>
<dbReference type="PRINTS" id="PR00032">
    <property type="entry name" value="HTHARAC"/>
</dbReference>
<keyword evidence="1" id="KW-0805">Transcription regulation</keyword>
<dbReference type="SUPFAM" id="SSF46689">
    <property type="entry name" value="Homeodomain-like"/>
    <property type="match status" value="1"/>
</dbReference>
<dbReference type="RefSeq" id="WP_256539529.1">
    <property type="nucleotide sequence ID" value="NZ_JANHOH010000003.1"/>
</dbReference>
<gene>
    <name evidence="5" type="ORF">NPE20_15250</name>
</gene>
<accession>A0ABT1T481</accession>
<evidence type="ECO:0000256" key="1">
    <source>
        <dbReference type="ARBA" id="ARBA00023015"/>
    </source>
</evidence>
<evidence type="ECO:0000259" key="4">
    <source>
        <dbReference type="PROSITE" id="PS01124"/>
    </source>
</evidence>
<keyword evidence="3" id="KW-0804">Transcription</keyword>
<evidence type="ECO:0000256" key="3">
    <source>
        <dbReference type="ARBA" id="ARBA00023163"/>
    </source>
</evidence>
<protein>
    <submittedName>
        <fullName evidence="5">Helix-turn-helix domain-containing protein</fullName>
    </submittedName>
</protein>
<evidence type="ECO:0000313" key="5">
    <source>
        <dbReference type="EMBL" id="MCQ6959332.1"/>
    </source>
</evidence>
<evidence type="ECO:0000256" key="2">
    <source>
        <dbReference type="ARBA" id="ARBA00023125"/>
    </source>
</evidence>
<keyword evidence="2" id="KW-0238">DNA-binding</keyword>
<comment type="caution">
    <text evidence="5">The sequence shown here is derived from an EMBL/GenBank/DDBJ whole genome shotgun (WGS) entry which is preliminary data.</text>
</comment>
<sequence length="307" mass="35329">MKKEEIGHIKMESLSDMHRAFGLPAPAHPLISLIDGAKNRIILSNLPYSHVLHFYKISYKPNLGGKLRYGQGYYDFDEGGLLFAAPNQVIGNHGITDEEICSQYTLLIHPDFFGSYPLAKKIKQYGFFSYATNETLHLSDKEKETIISIFKIIEDELNSRIDDFSQDVIISQIELLLNYANRFYKRQFITRKAVNNDLLQKLEEILDEYFNNTKSLNQGVPTVQYLSEHLNISPSYLSDMLRSLTGQNAQQHIHYKLIEKAKEKLSTTSLSVSEVAYELGFEHPQSFSKLFKTKTNLSPLEFRRSFN</sequence>